<sequence length="137" mass="15212">MEPEQVGTVLAGGRECGRQVVDPRQPSARLIVMWTIRHHAQVTVDGHADGDAVERLDRALNLIMRAHGLHITVDLTRLQGRDVDVLEVLAATWHRLSHAGGRLHVVGLRRRLVTDPEVSAFPEVFGRPRSPTRPHPA</sequence>
<dbReference type="EMBL" id="SNYO01000004">
    <property type="protein sequence ID" value="TDQ58944.1"/>
    <property type="molecule type" value="Genomic_DNA"/>
</dbReference>
<keyword evidence="2" id="KW-1185">Reference proteome</keyword>
<proteinExistence type="predicted"/>
<dbReference type="AlphaFoldDB" id="A0A4R6VDX7"/>
<evidence type="ECO:0000313" key="2">
    <source>
        <dbReference type="Proteomes" id="UP000295705"/>
    </source>
</evidence>
<dbReference type="Gene3D" id="3.30.750.24">
    <property type="entry name" value="STAS domain"/>
    <property type="match status" value="1"/>
</dbReference>
<dbReference type="Proteomes" id="UP000295705">
    <property type="component" value="Unassembled WGS sequence"/>
</dbReference>
<dbReference type="InterPro" id="IPR036513">
    <property type="entry name" value="STAS_dom_sf"/>
</dbReference>
<evidence type="ECO:0008006" key="3">
    <source>
        <dbReference type="Google" id="ProtNLM"/>
    </source>
</evidence>
<evidence type="ECO:0000313" key="1">
    <source>
        <dbReference type="EMBL" id="TDQ58944.1"/>
    </source>
</evidence>
<protein>
    <recommendedName>
        <fullName evidence="3">STAS domain-containing protein</fullName>
    </recommendedName>
</protein>
<comment type="caution">
    <text evidence="1">The sequence shown here is derived from an EMBL/GenBank/DDBJ whole genome shotgun (WGS) entry which is preliminary data.</text>
</comment>
<dbReference type="SUPFAM" id="SSF52091">
    <property type="entry name" value="SpoIIaa-like"/>
    <property type="match status" value="1"/>
</dbReference>
<organism evidence="1 2">
    <name type="scientific">Actinomycetospora succinea</name>
    <dbReference type="NCBI Taxonomy" id="663603"/>
    <lineage>
        <taxon>Bacteria</taxon>
        <taxon>Bacillati</taxon>
        <taxon>Actinomycetota</taxon>
        <taxon>Actinomycetes</taxon>
        <taxon>Pseudonocardiales</taxon>
        <taxon>Pseudonocardiaceae</taxon>
        <taxon>Actinomycetospora</taxon>
    </lineage>
</organism>
<accession>A0A4R6VDX7</accession>
<gene>
    <name evidence="1" type="ORF">EV188_104693</name>
</gene>
<reference evidence="1 2" key="1">
    <citation type="submission" date="2019-03" db="EMBL/GenBank/DDBJ databases">
        <title>Genomic Encyclopedia of Type Strains, Phase IV (KMG-IV): sequencing the most valuable type-strain genomes for metagenomic binning, comparative biology and taxonomic classification.</title>
        <authorList>
            <person name="Goeker M."/>
        </authorList>
    </citation>
    <scope>NUCLEOTIDE SEQUENCE [LARGE SCALE GENOMIC DNA]</scope>
    <source>
        <strain evidence="1 2">DSM 45775</strain>
    </source>
</reference>
<name>A0A4R6VDX7_9PSEU</name>